<proteinExistence type="predicted"/>
<organism evidence="1">
    <name type="scientific">Yangshan Harbor Nitrososphaeria virus</name>
    <dbReference type="NCBI Taxonomy" id="2969597"/>
    <lineage>
        <taxon>Viruses</taxon>
        <taxon>Duplodnaviria</taxon>
        <taxon>Heunggongvirae</taxon>
        <taxon>Uroviricota</taxon>
        <taxon>Caudoviricetes</taxon>
    </lineage>
</organism>
<name>A0A976YFC2_9CAUD</name>
<dbReference type="EMBL" id="ON649703">
    <property type="protein sequence ID" value="UVF62652.1"/>
    <property type="molecule type" value="Genomic_DNA"/>
</dbReference>
<protein>
    <submittedName>
        <fullName evidence="1">Uncharacterized protein</fullName>
    </submittedName>
</protein>
<reference evidence="1" key="1">
    <citation type="submission" date="2022-05" db="EMBL/GenBank/DDBJ databases">
        <title>Diverse viruses of marine archaea discovered using metagenomics.</title>
        <authorList>
            <person name="Zhou Y."/>
        </authorList>
    </citation>
    <scope>NUCLEOTIDE SEQUENCE</scope>
    <source>
        <strain evidence="1">YSH_354833</strain>
    </source>
</reference>
<accession>A0A976YFC2</accession>
<sequence>MIYDIWEITDNNRFQISRLEAKDLDQCVKMVLDYYVKPEYHKDASEDYVDNDLIYLTIPDLDYNDEEFDSINDLTFEIHVSDDQQTRDFNLISGHNEFITLDSNNKPNTPFSLGKLLDNTKKLEELLK</sequence>
<evidence type="ECO:0000313" key="1">
    <source>
        <dbReference type="EMBL" id="UVF62652.1"/>
    </source>
</evidence>